<feature type="domain" description="Fibronectin type-III" evidence="7">
    <location>
        <begin position="995"/>
        <end position="1085"/>
    </location>
</feature>
<dbReference type="GO" id="GO:0004252">
    <property type="term" value="F:serine-type endopeptidase activity"/>
    <property type="evidence" value="ECO:0007669"/>
    <property type="project" value="UniProtKB-UniRule"/>
</dbReference>
<dbReference type="InterPro" id="IPR013783">
    <property type="entry name" value="Ig-like_fold"/>
</dbReference>
<dbReference type="InterPro" id="IPR034204">
    <property type="entry name" value="PfSUB1-like_cat_dom"/>
</dbReference>
<dbReference type="InterPro" id="IPR003961">
    <property type="entry name" value="FN3_dom"/>
</dbReference>
<feature type="active site" description="Charge relay system" evidence="5">
    <location>
        <position position="222"/>
    </location>
</feature>
<dbReference type="InterPro" id="IPR015500">
    <property type="entry name" value="Peptidase_S8_subtilisin-rel"/>
</dbReference>
<protein>
    <recommendedName>
        <fullName evidence="7">Fibronectin type-III domain-containing protein</fullName>
    </recommendedName>
</protein>
<evidence type="ECO:0000256" key="1">
    <source>
        <dbReference type="ARBA" id="ARBA00011073"/>
    </source>
</evidence>
<dbReference type="InterPro" id="IPR036852">
    <property type="entry name" value="Peptidase_S8/S53_dom_sf"/>
</dbReference>
<dbReference type="InterPro" id="IPR022398">
    <property type="entry name" value="Peptidase_S8_His-AS"/>
</dbReference>
<evidence type="ECO:0000256" key="3">
    <source>
        <dbReference type="ARBA" id="ARBA00022801"/>
    </source>
</evidence>
<comment type="similarity">
    <text evidence="1 5 6">Belongs to the peptidase S8 family.</text>
</comment>
<accession>A0A7V1PVF7</accession>
<dbReference type="Gene3D" id="3.40.50.200">
    <property type="entry name" value="Peptidase S8/S53 domain"/>
    <property type="match status" value="1"/>
</dbReference>
<dbReference type="InterPro" id="IPR036116">
    <property type="entry name" value="FN3_sf"/>
</dbReference>
<dbReference type="PRINTS" id="PR00723">
    <property type="entry name" value="SUBTILISIN"/>
</dbReference>
<evidence type="ECO:0000256" key="5">
    <source>
        <dbReference type="PROSITE-ProRule" id="PRU01240"/>
    </source>
</evidence>
<sequence>MTRILIFCLIGMQLLMGQSYFIRLTDEGQGHKAELIRGNFNTLNTLARGIRPGNIKFHDLLLTHNNRSPFEKWLLVQKADKAFLQALQQAKWADLIEPVGVLKASVLSDDSLSAEQWYLEKINSAGAWEVSRGSNDVVVGVIDTGVDYDHPDLQGRFWINSAEDLNGNGRLDSADENGLDDDGNGFIDDVIGYDFTDAPRFPDGGDYITPDNRPDDEFSGGHGTEVAGLIAAAADNGIGISGVAPGVRLMVLRAGTASGYLEEDDVAQALFYALNNGARIVNMSFGDVALSRFLRDVIRYVAGQGLILIASAGNSATDQIHFPSGLPDVISVGASDRNDGLAGFSNYGSSIDLVAPGVDMISTAPGGGYKSLNGTSFSAPLVSGVAALLLSARPQYSPQTLRNVLISTSDDIIFNGWDVYSGSGRLNAARALLLPYGGRMRIDEPLVNSAVSASEVQIRATVQHPDLESFSLDYGLGVSPQNWQSLGSISGRQVWQDSIATLRLSSLPDTLIELRLTALLRTGRTLEIHSTFEKDQTPPVISDIEQIPLLDGTQSAVLITFGTDDISVGRLMLINRDTGDTTIVNANYQSRRHRIKIDRETFDGRYDFRVGAVNLAGLTRWAGWRTKDRFELTDRFDWRGFEAVTWSLPPGYMLPHATDLDHDGKPEVIMSLYDEEQSFGPLNIYEFESGHFELRLETAFRVIPRDAGDVDGDGLSDMLLGFGQQTFLFEAVTENGFPTELVWQDTAAFWGAQYADTDGDGLGEIIGRQGDEGYRILESDGDNGFRESAFLGNPTRGANRLGVPRVQLWDMDGDGVRELAYGDYDGDVLVYRNTGNDSWELADTLRTRFENSTEMITAVDSLLILATHTTENVNYEHEFDARYWSMETFAYNRQDGLHALDTISFFGFSDTRDFDSAIRGFPYRGRPTLFAALFPHLYVLERRGARWIPVWLKDNVRSNTVLFMDLSGDTRPEFYVNDGITISGYHAGSEQRPPAPLFLTVTVRDSQSIRLNWQSGAADYYKVYRKKEAGDWLAVDSVSARVYVDSALNRDSLYIYALTAVNSDFSLSESFFSNTDSVRLFAMLAVSGIQAVDAHSVRVFFDKDLDITRSVGFRAYLNTDSIAASSVVPAGGRNSLLISFDRPLQEGRDYQLILQNIFSADGMPLSRAGERLWFRYDAAPGRPIVRDSRLRENRLDIRFSQPMKREMLTDARYYEVIPSGSIKNIALLDSIGYSVRLTLDDQTLLGATGRASYVRLGELQSLSGRTLDDGTVVSLFRAVSGMRDTRVYPQPDRADEPYLYFAPLPAGEASLTVMNMNGALIRRVKAQTELGGLRWDKRDRNGQKVASGIYIYILETSAGRKAGKLVIVR</sequence>
<keyword evidence="3 5" id="KW-0378">Hydrolase</keyword>
<proteinExistence type="inferred from homology"/>
<evidence type="ECO:0000256" key="6">
    <source>
        <dbReference type="RuleBase" id="RU003355"/>
    </source>
</evidence>
<dbReference type="SMART" id="SM00060">
    <property type="entry name" value="FN3"/>
    <property type="match status" value="2"/>
</dbReference>
<organism evidence="8">
    <name type="scientific">Caldithrix abyssi</name>
    <dbReference type="NCBI Taxonomy" id="187145"/>
    <lineage>
        <taxon>Bacteria</taxon>
        <taxon>Pseudomonadati</taxon>
        <taxon>Calditrichota</taxon>
        <taxon>Calditrichia</taxon>
        <taxon>Calditrichales</taxon>
        <taxon>Calditrichaceae</taxon>
        <taxon>Caldithrix</taxon>
    </lineage>
</organism>
<dbReference type="CDD" id="cd07473">
    <property type="entry name" value="Peptidases_S8_Subtilisin_like"/>
    <property type="match status" value="1"/>
</dbReference>
<keyword evidence="2 5" id="KW-0645">Protease</keyword>
<dbReference type="PROSITE" id="PS51892">
    <property type="entry name" value="SUBTILASE"/>
    <property type="match status" value="1"/>
</dbReference>
<name>A0A7V1PVF7_CALAY</name>
<dbReference type="SUPFAM" id="SSF52743">
    <property type="entry name" value="Subtilisin-like"/>
    <property type="match status" value="1"/>
</dbReference>
<dbReference type="PROSITE" id="PS00136">
    <property type="entry name" value="SUBTILASE_ASP"/>
    <property type="match status" value="1"/>
</dbReference>
<evidence type="ECO:0000259" key="7">
    <source>
        <dbReference type="PROSITE" id="PS50853"/>
    </source>
</evidence>
<dbReference type="InterPro" id="IPR023828">
    <property type="entry name" value="Peptidase_S8_Ser-AS"/>
</dbReference>
<dbReference type="PANTHER" id="PTHR43399:SF4">
    <property type="entry name" value="CELL WALL-ASSOCIATED PROTEASE"/>
    <property type="match status" value="1"/>
</dbReference>
<evidence type="ECO:0000256" key="4">
    <source>
        <dbReference type="ARBA" id="ARBA00022825"/>
    </source>
</evidence>
<feature type="active site" description="Charge relay system" evidence="5">
    <location>
        <position position="143"/>
    </location>
</feature>
<dbReference type="InterPro" id="IPR028994">
    <property type="entry name" value="Integrin_alpha_N"/>
</dbReference>
<dbReference type="Gene3D" id="2.60.40.4070">
    <property type="match status" value="1"/>
</dbReference>
<dbReference type="PANTHER" id="PTHR43399">
    <property type="entry name" value="SUBTILISIN-RELATED"/>
    <property type="match status" value="1"/>
</dbReference>
<dbReference type="InterPro" id="IPR023827">
    <property type="entry name" value="Peptidase_S8_Asp-AS"/>
</dbReference>
<dbReference type="CDD" id="cd00063">
    <property type="entry name" value="FN3"/>
    <property type="match status" value="1"/>
</dbReference>
<comment type="caution">
    <text evidence="8">The sequence shown here is derived from an EMBL/GenBank/DDBJ whole genome shotgun (WGS) entry which is preliminary data.</text>
</comment>
<gene>
    <name evidence="8" type="ORF">ENJ10_13785</name>
</gene>
<dbReference type="SUPFAM" id="SSF69318">
    <property type="entry name" value="Integrin alpha N-terminal domain"/>
    <property type="match status" value="1"/>
</dbReference>
<dbReference type="EMBL" id="DRLD01000389">
    <property type="protein sequence ID" value="HED11758.1"/>
    <property type="molecule type" value="Genomic_DNA"/>
</dbReference>
<dbReference type="Proteomes" id="UP000886005">
    <property type="component" value="Unassembled WGS sequence"/>
</dbReference>
<feature type="active site" description="Charge relay system" evidence="5">
    <location>
        <position position="376"/>
    </location>
</feature>
<dbReference type="Pfam" id="PF00082">
    <property type="entry name" value="Peptidase_S8"/>
    <property type="match status" value="1"/>
</dbReference>
<evidence type="ECO:0000313" key="8">
    <source>
        <dbReference type="EMBL" id="HED11758.1"/>
    </source>
</evidence>
<dbReference type="Gene3D" id="2.60.40.10">
    <property type="entry name" value="Immunoglobulins"/>
    <property type="match status" value="1"/>
</dbReference>
<keyword evidence="4 5" id="KW-0720">Serine protease</keyword>
<dbReference type="SUPFAM" id="SSF49265">
    <property type="entry name" value="Fibronectin type III"/>
    <property type="match status" value="1"/>
</dbReference>
<dbReference type="InterPro" id="IPR051048">
    <property type="entry name" value="Peptidase_S8/S53_subtilisin"/>
</dbReference>
<dbReference type="InterPro" id="IPR000209">
    <property type="entry name" value="Peptidase_S8/S53_dom"/>
</dbReference>
<evidence type="ECO:0000256" key="2">
    <source>
        <dbReference type="ARBA" id="ARBA00022670"/>
    </source>
</evidence>
<dbReference type="PROSITE" id="PS50853">
    <property type="entry name" value="FN3"/>
    <property type="match status" value="1"/>
</dbReference>
<dbReference type="GO" id="GO:0006508">
    <property type="term" value="P:proteolysis"/>
    <property type="evidence" value="ECO:0007669"/>
    <property type="project" value="UniProtKB-KW"/>
</dbReference>
<dbReference type="PROSITE" id="PS00138">
    <property type="entry name" value="SUBTILASE_SER"/>
    <property type="match status" value="1"/>
</dbReference>
<dbReference type="PROSITE" id="PS00137">
    <property type="entry name" value="SUBTILASE_HIS"/>
    <property type="match status" value="1"/>
</dbReference>
<reference evidence="8" key="1">
    <citation type="journal article" date="2020" name="mSystems">
        <title>Genome- and Community-Level Interaction Insights into Carbon Utilization and Element Cycling Functions of Hydrothermarchaeota in Hydrothermal Sediment.</title>
        <authorList>
            <person name="Zhou Z."/>
            <person name="Liu Y."/>
            <person name="Xu W."/>
            <person name="Pan J."/>
            <person name="Luo Z.H."/>
            <person name="Li M."/>
        </authorList>
    </citation>
    <scope>NUCLEOTIDE SEQUENCE [LARGE SCALE GENOMIC DNA]</scope>
    <source>
        <strain evidence="8">HyVt-456</strain>
    </source>
</reference>